<sequence>MSKILGKSQLQEKADKLFKDYPDAKEGFVTNDGNAFLDQNRADLHAKTSDKLKVITFENETFGAATSEKTIKPASADQLIELAKTATAEDAQIQLDIENEGKQRKTVIAAFEARITELNAAE</sequence>
<organism evidence="1 2">
    <name type="scientific">Winogradskyella phage Peternella_1</name>
    <dbReference type="NCBI Taxonomy" id="2745699"/>
    <lineage>
        <taxon>Viruses</taxon>
        <taxon>Duplodnaviria</taxon>
        <taxon>Heunggongvirae</taxon>
        <taxon>Uroviricota</taxon>
        <taxon>Caudoviricetes</taxon>
        <taxon>Winoviridae</taxon>
        <taxon>Peternellavirus</taxon>
        <taxon>Peternellavirus peternella</taxon>
    </lineage>
</organism>
<dbReference type="Proteomes" id="UP000693777">
    <property type="component" value="Segment"/>
</dbReference>
<gene>
    <name evidence="1" type="ORF">Peternella1_43</name>
</gene>
<accession>A0A8E4ZMC1</accession>
<evidence type="ECO:0000313" key="2">
    <source>
        <dbReference type="Proteomes" id="UP000693777"/>
    </source>
</evidence>
<name>A0A8E4ZMC1_9CAUD</name>
<keyword evidence="2" id="KW-1185">Reference proteome</keyword>
<reference evidence="1" key="1">
    <citation type="submission" date="2020-07" db="EMBL/GenBank/DDBJ databases">
        <title>Highly diverse flavobacterial phages as mortality factor during North Sea spring blooms.</title>
        <authorList>
            <person name="Bartlau N."/>
            <person name="Wichels A."/>
            <person name="Krohne G."/>
            <person name="Adriaenssens E.M."/>
            <person name="Heins A."/>
            <person name="Fuchs B.M."/>
            <person name="Amann R."/>
            <person name="Moraru C."/>
        </authorList>
    </citation>
    <scope>NUCLEOTIDE SEQUENCE</scope>
</reference>
<proteinExistence type="predicted"/>
<protein>
    <submittedName>
        <fullName evidence="1">Uncharacterized protein</fullName>
    </submittedName>
</protein>
<dbReference type="EMBL" id="MT732475">
    <property type="protein sequence ID" value="QQV91579.1"/>
    <property type="molecule type" value="Genomic_DNA"/>
</dbReference>
<evidence type="ECO:0000313" key="1">
    <source>
        <dbReference type="EMBL" id="QQV91579.1"/>
    </source>
</evidence>